<dbReference type="Proteomes" id="UP000436088">
    <property type="component" value="Unassembled WGS sequence"/>
</dbReference>
<name>A0A6A3B0Y9_HIBSY</name>
<evidence type="ECO:0000256" key="4">
    <source>
        <dbReference type="ARBA" id="ARBA00023054"/>
    </source>
</evidence>
<sequence length="204" mass="23003">MLVDKDPEAAIALFWKEINSGDRIDSALKDIAVVMKQQDRAQEAIEAIKSFRDRCSKHAQESLDNAFNGKPTKTARSHGKKFQVTIKQEMSRLLGNLGWAYMQQENYLAAEAVYLKAQIIDPDVNKACNLCQYLCSSKHVTSKQNPFSRNLSNRFSIASVLETEIIDGVKAIERAQYIVQQMYDKILRSHCSSSPSKQAKDSRG</sequence>
<keyword evidence="5" id="KW-0539">Nucleus</keyword>
<comment type="caution">
    <text evidence="8">The sequence shown here is derived from an EMBL/GenBank/DDBJ whole genome shotgun (WGS) entry which is preliminary data.</text>
</comment>
<evidence type="ECO:0000256" key="6">
    <source>
        <dbReference type="ARBA" id="ARBA00025750"/>
    </source>
</evidence>
<evidence type="ECO:0000256" key="3">
    <source>
        <dbReference type="ARBA" id="ARBA00022803"/>
    </source>
</evidence>
<dbReference type="PROSITE" id="PS50005">
    <property type="entry name" value="TPR"/>
    <property type="match status" value="1"/>
</dbReference>
<comment type="similarity">
    <text evidence="6">Belongs to the MS5 protein family.</text>
</comment>
<evidence type="ECO:0000256" key="1">
    <source>
        <dbReference type="ARBA" id="ARBA00004123"/>
    </source>
</evidence>
<organism evidence="8 9">
    <name type="scientific">Hibiscus syriacus</name>
    <name type="common">Rose of Sharon</name>
    <dbReference type="NCBI Taxonomy" id="106335"/>
    <lineage>
        <taxon>Eukaryota</taxon>
        <taxon>Viridiplantae</taxon>
        <taxon>Streptophyta</taxon>
        <taxon>Embryophyta</taxon>
        <taxon>Tracheophyta</taxon>
        <taxon>Spermatophyta</taxon>
        <taxon>Magnoliopsida</taxon>
        <taxon>eudicotyledons</taxon>
        <taxon>Gunneridae</taxon>
        <taxon>Pentapetalae</taxon>
        <taxon>rosids</taxon>
        <taxon>malvids</taxon>
        <taxon>Malvales</taxon>
        <taxon>Malvaceae</taxon>
        <taxon>Malvoideae</taxon>
        <taxon>Hibiscus</taxon>
    </lineage>
</organism>
<dbReference type="PANTHER" id="PTHR36326">
    <property type="entry name" value="PROTEIN POLLENLESS 3-LIKE 2"/>
    <property type="match status" value="1"/>
</dbReference>
<evidence type="ECO:0000256" key="2">
    <source>
        <dbReference type="ARBA" id="ARBA00022737"/>
    </source>
</evidence>
<gene>
    <name evidence="8" type="ORF">F3Y22_tig00110332pilonHSYRG00105</name>
</gene>
<evidence type="ECO:0000256" key="7">
    <source>
        <dbReference type="PROSITE-ProRule" id="PRU00339"/>
    </source>
</evidence>
<dbReference type="Gene3D" id="1.25.40.10">
    <property type="entry name" value="Tetratricopeptide repeat domain"/>
    <property type="match status" value="1"/>
</dbReference>
<keyword evidence="4" id="KW-0175">Coiled coil</keyword>
<dbReference type="PANTHER" id="PTHR36326:SF2">
    <property type="entry name" value="PROTEIN SULFUR DEFICIENCY-INDUCED 2"/>
    <property type="match status" value="1"/>
</dbReference>
<dbReference type="EMBL" id="VEPZ02000937">
    <property type="protein sequence ID" value="KAE8708749.1"/>
    <property type="molecule type" value="Genomic_DNA"/>
</dbReference>
<reference evidence="8" key="1">
    <citation type="submission" date="2019-09" db="EMBL/GenBank/DDBJ databases">
        <title>Draft genome information of white flower Hibiscus syriacus.</title>
        <authorList>
            <person name="Kim Y.-M."/>
        </authorList>
    </citation>
    <scope>NUCLEOTIDE SEQUENCE [LARGE SCALE GENOMIC DNA]</scope>
    <source>
        <strain evidence="8">YM2019G1</strain>
    </source>
</reference>
<dbReference type="InterPro" id="IPR011990">
    <property type="entry name" value="TPR-like_helical_dom_sf"/>
</dbReference>
<feature type="repeat" description="TPR" evidence="7">
    <location>
        <begin position="91"/>
        <end position="124"/>
    </location>
</feature>
<keyword evidence="2" id="KW-0677">Repeat</keyword>
<dbReference type="GO" id="GO:0005634">
    <property type="term" value="C:nucleus"/>
    <property type="evidence" value="ECO:0007669"/>
    <property type="project" value="UniProtKB-SubCell"/>
</dbReference>
<dbReference type="InterPro" id="IPR044961">
    <property type="entry name" value="MS5/SDI1"/>
</dbReference>
<evidence type="ECO:0000256" key="5">
    <source>
        <dbReference type="ARBA" id="ARBA00023242"/>
    </source>
</evidence>
<proteinExistence type="inferred from homology"/>
<keyword evidence="9" id="KW-1185">Reference proteome</keyword>
<dbReference type="InterPro" id="IPR019734">
    <property type="entry name" value="TPR_rpt"/>
</dbReference>
<comment type="subcellular location">
    <subcellularLocation>
        <location evidence="1">Nucleus</location>
    </subcellularLocation>
</comment>
<dbReference type="AlphaFoldDB" id="A0A6A3B0Y9"/>
<dbReference type="SMART" id="SM00028">
    <property type="entry name" value="TPR"/>
    <property type="match status" value="1"/>
</dbReference>
<evidence type="ECO:0000313" key="9">
    <source>
        <dbReference type="Proteomes" id="UP000436088"/>
    </source>
</evidence>
<keyword evidence="3 7" id="KW-0802">TPR repeat</keyword>
<evidence type="ECO:0000313" key="8">
    <source>
        <dbReference type="EMBL" id="KAE8708749.1"/>
    </source>
</evidence>
<dbReference type="SUPFAM" id="SSF48452">
    <property type="entry name" value="TPR-like"/>
    <property type="match status" value="1"/>
</dbReference>
<protein>
    <submittedName>
        <fullName evidence="8">Protein SULFUR DEFICIENCY-INDUCED 1</fullName>
    </submittedName>
</protein>
<accession>A0A6A3B0Y9</accession>